<proteinExistence type="predicted"/>
<evidence type="ECO:0000313" key="1">
    <source>
        <dbReference type="EMBL" id="GAI04072.1"/>
    </source>
</evidence>
<comment type="caution">
    <text evidence="1">The sequence shown here is derived from an EMBL/GenBank/DDBJ whole genome shotgun (WGS) entry which is preliminary data.</text>
</comment>
<organism evidence="1">
    <name type="scientific">marine sediment metagenome</name>
    <dbReference type="NCBI Taxonomy" id="412755"/>
    <lineage>
        <taxon>unclassified sequences</taxon>
        <taxon>metagenomes</taxon>
        <taxon>ecological metagenomes</taxon>
    </lineage>
</organism>
<dbReference type="AlphaFoldDB" id="X1KAN1"/>
<reference evidence="1" key="1">
    <citation type="journal article" date="2014" name="Front. Microbiol.">
        <title>High frequency of phylogenetically diverse reductive dehalogenase-homologous genes in deep subseafloor sedimentary metagenomes.</title>
        <authorList>
            <person name="Kawai M."/>
            <person name="Futagami T."/>
            <person name="Toyoda A."/>
            <person name="Takaki Y."/>
            <person name="Nishi S."/>
            <person name="Hori S."/>
            <person name="Arai W."/>
            <person name="Tsubouchi T."/>
            <person name="Morono Y."/>
            <person name="Uchiyama I."/>
            <person name="Ito T."/>
            <person name="Fujiyama A."/>
            <person name="Inagaki F."/>
            <person name="Takami H."/>
        </authorList>
    </citation>
    <scope>NUCLEOTIDE SEQUENCE</scope>
    <source>
        <strain evidence="1">Expedition CK06-06</strain>
    </source>
</reference>
<sequence>MSKGYIISQDSLEEIKDSLQVILGEAQLTTREKRLSGKGQESMLVIAKQVFRADKLLPVV</sequence>
<accession>X1KAN1</accession>
<protein>
    <submittedName>
        <fullName evidence="1">Uncharacterized protein</fullName>
    </submittedName>
</protein>
<name>X1KAN1_9ZZZZ</name>
<dbReference type="EMBL" id="BARV01009786">
    <property type="protein sequence ID" value="GAI04072.1"/>
    <property type="molecule type" value="Genomic_DNA"/>
</dbReference>
<gene>
    <name evidence="1" type="ORF">S06H3_19170</name>
</gene>